<evidence type="ECO:0000313" key="8">
    <source>
        <dbReference type="EMBL" id="VAV85208.1"/>
    </source>
</evidence>
<protein>
    <recommendedName>
        <fullName evidence="7">Flagellar assembly protein FliH/Type III secretion system HrpE domain-containing protein</fullName>
    </recommendedName>
</protein>
<dbReference type="GO" id="GO:0044781">
    <property type="term" value="P:bacterial-type flagellum organization"/>
    <property type="evidence" value="ECO:0007669"/>
    <property type="project" value="UniProtKB-KW"/>
</dbReference>
<evidence type="ECO:0000256" key="6">
    <source>
        <dbReference type="ARBA" id="ARBA00023225"/>
    </source>
</evidence>
<evidence type="ECO:0000256" key="3">
    <source>
        <dbReference type="ARBA" id="ARBA00022448"/>
    </source>
</evidence>
<feature type="domain" description="Flagellar assembly protein FliH/Type III secretion system HrpE" evidence="7">
    <location>
        <begin position="84"/>
        <end position="204"/>
    </location>
</feature>
<dbReference type="PANTHER" id="PTHR34982">
    <property type="entry name" value="YOP PROTEINS TRANSLOCATION PROTEIN L"/>
    <property type="match status" value="1"/>
</dbReference>
<evidence type="ECO:0000259" key="7">
    <source>
        <dbReference type="Pfam" id="PF02108"/>
    </source>
</evidence>
<dbReference type="PANTHER" id="PTHR34982:SF1">
    <property type="entry name" value="FLAGELLAR ASSEMBLY PROTEIN FLIH"/>
    <property type="match status" value="1"/>
</dbReference>
<evidence type="ECO:0000256" key="1">
    <source>
        <dbReference type="ARBA" id="ARBA00003041"/>
    </source>
</evidence>
<reference evidence="8" key="1">
    <citation type="submission" date="2018-06" db="EMBL/GenBank/DDBJ databases">
        <authorList>
            <person name="Zhirakovskaya E."/>
        </authorList>
    </citation>
    <scope>NUCLEOTIDE SEQUENCE</scope>
</reference>
<dbReference type="GO" id="GO:0005829">
    <property type="term" value="C:cytosol"/>
    <property type="evidence" value="ECO:0007669"/>
    <property type="project" value="TreeGrafter"/>
</dbReference>
<accession>A0A3B0RB60</accession>
<evidence type="ECO:0000256" key="2">
    <source>
        <dbReference type="ARBA" id="ARBA00006602"/>
    </source>
</evidence>
<keyword evidence="3" id="KW-0813">Transport</keyword>
<dbReference type="GO" id="GO:0015031">
    <property type="term" value="P:protein transport"/>
    <property type="evidence" value="ECO:0007669"/>
    <property type="project" value="UniProtKB-KW"/>
</dbReference>
<dbReference type="InterPro" id="IPR051472">
    <property type="entry name" value="T3SS_Stator/FliH"/>
</dbReference>
<evidence type="ECO:0000256" key="4">
    <source>
        <dbReference type="ARBA" id="ARBA00022795"/>
    </source>
</evidence>
<evidence type="ECO:0000256" key="5">
    <source>
        <dbReference type="ARBA" id="ARBA00022927"/>
    </source>
</evidence>
<dbReference type="Pfam" id="PF02108">
    <property type="entry name" value="FliH"/>
    <property type="match status" value="1"/>
</dbReference>
<keyword evidence="4" id="KW-1005">Bacterial flagellum biogenesis</keyword>
<comment type="similarity">
    <text evidence="2">Belongs to the FliH family.</text>
</comment>
<name>A0A3B0RB60_9ZZZZ</name>
<dbReference type="AlphaFoldDB" id="A0A3B0RB60"/>
<keyword evidence="5" id="KW-0653">Protein transport</keyword>
<sequence length="218" mass="24295">MSKIFKPAKHKEGLTVPFILDSDALRGMAGLESVEQERRKSLEARRRLELRSQAVERESYEKGFAAGEKAGFELGRQKAEGLFKKIADMIEELSSLKETAFKDLEGEIIELTLALAEKIASREIDSDDEAVISNIKRAMQVASTTGDIIVKVNPRDRDVLFKYKEDLARYGVGVEGVRIEIDESLDRGGCFLETSYGVVDATVHGIIGELKEKLDDEL</sequence>
<proteinExistence type="inferred from homology"/>
<dbReference type="InterPro" id="IPR018035">
    <property type="entry name" value="Flagellar_FliH/T3SS_HrpE"/>
</dbReference>
<comment type="function">
    <text evidence="1">Needed for flagellar regrowth and assembly.</text>
</comment>
<organism evidence="8">
    <name type="scientific">hydrothermal vent metagenome</name>
    <dbReference type="NCBI Taxonomy" id="652676"/>
    <lineage>
        <taxon>unclassified sequences</taxon>
        <taxon>metagenomes</taxon>
        <taxon>ecological metagenomes</taxon>
    </lineage>
</organism>
<dbReference type="EMBL" id="UOEA01000083">
    <property type="protein sequence ID" value="VAV85208.1"/>
    <property type="molecule type" value="Genomic_DNA"/>
</dbReference>
<gene>
    <name evidence="8" type="ORF">MNBD_DELTA01-1719</name>
</gene>
<keyword evidence="6" id="KW-1006">Bacterial flagellum protein export</keyword>